<evidence type="ECO:0000259" key="11">
    <source>
        <dbReference type="Pfam" id="PF00593"/>
    </source>
</evidence>
<dbReference type="InterPro" id="IPR036942">
    <property type="entry name" value="Beta-barrel_TonB_sf"/>
</dbReference>
<evidence type="ECO:0000256" key="7">
    <source>
        <dbReference type="ARBA" id="ARBA00023237"/>
    </source>
</evidence>
<dbReference type="RefSeq" id="WP_332922057.1">
    <property type="nucleotide sequence ID" value="NZ_AP025292.1"/>
</dbReference>
<feature type="domain" description="TonB-dependent receptor plug" evidence="12">
    <location>
        <begin position="119"/>
        <end position="240"/>
    </location>
</feature>
<keyword evidence="14" id="KW-1185">Reference proteome</keyword>
<dbReference type="Pfam" id="PF07715">
    <property type="entry name" value="Plug"/>
    <property type="match status" value="1"/>
</dbReference>
<dbReference type="SUPFAM" id="SSF56935">
    <property type="entry name" value="Porins"/>
    <property type="match status" value="1"/>
</dbReference>
<dbReference type="Gene3D" id="2.170.130.10">
    <property type="entry name" value="TonB-dependent receptor, plug domain"/>
    <property type="match status" value="1"/>
</dbReference>
<dbReference type="Proteomes" id="UP001354989">
    <property type="component" value="Chromosome"/>
</dbReference>
<accession>A0ABM7VCI1</accession>
<proteinExistence type="inferred from homology"/>
<evidence type="ECO:0000256" key="6">
    <source>
        <dbReference type="ARBA" id="ARBA00023136"/>
    </source>
</evidence>
<evidence type="ECO:0000256" key="9">
    <source>
        <dbReference type="RuleBase" id="RU003357"/>
    </source>
</evidence>
<dbReference type="Pfam" id="PF00593">
    <property type="entry name" value="TonB_dep_Rec_b-barrel"/>
    <property type="match status" value="1"/>
</dbReference>
<comment type="similarity">
    <text evidence="8 9">Belongs to the TonB-dependent receptor family.</text>
</comment>
<dbReference type="InterPro" id="IPR000531">
    <property type="entry name" value="Beta-barrel_TonB"/>
</dbReference>
<evidence type="ECO:0000256" key="2">
    <source>
        <dbReference type="ARBA" id="ARBA00022448"/>
    </source>
</evidence>
<keyword evidence="5 9" id="KW-0798">TonB box</keyword>
<evidence type="ECO:0000256" key="8">
    <source>
        <dbReference type="PROSITE-ProRule" id="PRU01360"/>
    </source>
</evidence>
<evidence type="ECO:0000313" key="13">
    <source>
        <dbReference type="EMBL" id="BDC98651.1"/>
    </source>
</evidence>
<dbReference type="InterPro" id="IPR023996">
    <property type="entry name" value="TonB-dep_OMP_SusC/RagA"/>
</dbReference>
<dbReference type="PROSITE" id="PS52016">
    <property type="entry name" value="TONB_DEPENDENT_REC_3"/>
    <property type="match status" value="1"/>
</dbReference>
<dbReference type="EMBL" id="AP025292">
    <property type="protein sequence ID" value="BDC98651.1"/>
    <property type="molecule type" value="Genomic_DNA"/>
</dbReference>
<evidence type="ECO:0000313" key="14">
    <source>
        <dbReference type="Proteomes" id="UP001354989"/>
    </source>
</evidence>
<keyword evidence="10" id="KW-0732">Signal</keyword>
<feature type="domain" description="TonB-dependent receptor-like beta-barrel" evidence="11">
    <location>
        <begin position="405"/>
        <end position="967"/>
    </location>
</feature>
<name>A0ABM7VCI1_9BACT</name>
<protein>
    <submittedName>
        <fullName evidence="13">SusC/RagA family TonB-linked outer membrane protein</fullName>
    </submittedName>
</protein>
<dbReference type="Gene3D" id="2.60.40.1120">
    <property type="entry name" value="Carboxypeptidase-like, regulatory domain"/>
    <property type="match status" value="1"/>
</dbReference>
<dbReference type="InterPro" id="IPR012910">
    <property type="entry name" value="Plug_dom"/>
</dbReference>
<dbReference type="InterPro" id="IPR039426">
    <property type="entry name" value="TonB-dep_rcpt-like"/>
</dbReference>
<dbReference type="NCBIfam" id="TIGR04056">
    <property type="entry name" value="OMP_RagA_SusC"/>
    <property type="match status" value="1"/>
</dbReference>
<evidence type="ECO:0000256" key="10">
    <source>
        <dbReference type="SAM" id="SignalP"/>
    </source>
</evidence>
<keyword evidence="2 8" id="KW-0813">Transport</keyword>
<sequence length="999" mass="111243">MRQLITLLLLLTVGWAMPSFTMAQKQVTVKGLVTDADTGEGLIGVNVILKGTTSGVVTDYNGQFRFGGLTSTSELQFTYMGYTTQTVKVGNKSIVDVQMKSEVKSLQNVVVFGESQKDVRTITGSVGKIDTKVFSAGTPSGSFDQLLQGQVAGLSIQASGEPGEQAKIRIRGNNSMGVRAKDDAEQQMANNANEPLYILNGAPISSDVFNTINPDDIVDIKVLKDGLSTVQYGTRGANGVIEIKTKKGIVGKTTYNIRYQHTIRPIGGLGGIELMDSKEKLAMERELSIVDGLGFKYSPHQGDSPEVIAYKQRKYQELEGKNTNWLNELSRAGQVKDLQMSMSGGSDNTRYYLSASYYDEEGGYLNSWAKRYTTRFNIDHNLRKNLTLGVDASIGRSQRSKSSTSPARLIYTLQPYETTSSESFVARQPNTGSVNFINPFDELYKQYSEYDAWRIDMNSRLNWTVMKGLNLKTEVGFTFNDGENDQVALANPDAIKDTQKDGSFSKNQSKSLTTRLNMSANYIKSFGEKSMINASVGTEYIHDQNWGFGFRSVGLADKVAPIIGANPDSKINSSLYENALLGFYGQGNYSYAGKYDLTGSFRYDGSSILPKDKRFVPAWGAGASWNIQQEDWMKDRKFFDQLRMRVSYGVNYNSAGIRQTLGMPFYDFTNSDTYRGQRTVNLTEFYNPDLKFERTKQWSVAMDFGILDHRLYGTIEAYIKNTDDLLSNISIPLSNGYGDLLQNIGALENKGIELNLSAVPIRTDHFRWTSSLNVAYNVNKITDLYGQDEIRVGTEGLFKVGEPINSAFVKHWAGVNPVNGQPIYYDEKGRLVPGGFAPQVTGFGTYDQPLTGGWTNIFTYKNLEVSTLFTYAWGGVNYNNLKSTMIRNVKNGEVPYGGFLGDIWLHPGDVKPMPYPKFFTDTSVNSLFLENASYIRWKNVIVRYNLQEKLHLKGVTALKLTAQANNILTITNYQGIDPEVTGIGQPLWRSFTLGFDLTF</sequence>
<keyword evidence="3 8" id="KW-1134">Transmembrane beta strand</keyword>
<dbReference type="SUPFAM" id="SSF49464">
    <property type="entry name" value="Carboxypeptidase regulatory domain-like"/>
    <property type="match status" value="1"/>
</dbReference>
<comment type="subcellular location">
    <subcellularLocation>
        <location evidence="1 8">Cell outer membrane</location>
        <topology evidence="1 8">Multi-pass membrane protein</topology>
    </subcellularLocation>
</comment>
<evidence type="ECO:0000256" key="4">
    <source>
        <dbReference type="ARBA" id="ARBA00022692"/>
    </source>
</evidence>
<dbReference type="InterPro" id="IPR008969">
    <property type="entry name" value="CarboxyPept-like_regulatory"/>
</dbReference>
<feature type="signal peptide" evidence="10">
    <location>
        <begin position="1"/>
        <end position="23"/>
    </location>
</feature>
<evidence type="ECO:0000256" key="1">
    <source>
        <dbReference type="ARBA" id="ARBA00004571"/>
    </source>
</evidence>
<dbReference type="Gene3D" id="2.40.170.20">
    <property type="entry name" value="TonB-dependent receptor, beta-barrel domain"/>
    <property type="match status" value="1"/>
</dbReference>
<dbReference type="Pfam" id="PF13715">
    <property type="entry name" value="CarbopepD_reg_2"/>
    <property type="match status" value="1"/>
</dbReference>
<keyword evidence="6 8" id="KW-0472">Membrane</keyword>
<evidence type="ECO:0000256" key="5">
    <source>
        <dbReference type="ARBA" id="ARBA00023077"/>
    </source>
</evidence>
<keyword evidence="4 8" id="KW-0812">Transmembrane</keyword>
<gene>
    <name evidence="13" type="ORF">PEPS_09320</name>
</gene>
<feature type="chain" id="PRO_5045476261" evidence="10">
    <location>
        <begin position="24"/>
        <end position="999"/>
    </location>
</feature>
<organism evidence="13 14">
    <name type="scientific">Persicobacter psychrovividus</name>
    <dbReference type="NCBI Taxonomy" id="387638"/>
    <lineage>
        <taxon>Bacteria</taxon>
        <taxon>Pseudomonadati</taxon>
        <taxon>Bacteroidota</taxon>
        <taxon>Cytophagia</taxon>
        <taxon>Cytophagales</taxon>
        <taxon>Persicobacteraceae</taxon>
        <taxon>Persicobacter</taxon>
    </lineage>
</organism>
<evidence type="ECO:0000256" key="3">
    <source>
        <dbReference type="ARBA" id="ARBA00022452"/>
    </source>
</evidence>
<evidence type="ECO:0000259" key="12">
    <source>
        <dbReference type="Pfam" id="PF07715"/>
    </source>
</evidence>
<dbReference type="InterPro" id="IPR037066">
    <property type="entry name" value="Plug_dom_sf"/>
</dbReference>
<keyword evidence="7 8" id="KW-0998">Cell outer membrane</keyword>
<reference evidence="13 14" key="1">
    <citation type="submission" date="2021-12" db="EMBL/GenBank/DDBJ databases">
        <title>Genome sequencing of bacteria with rrn-lacking chromosome and rrn-plasmid.</title>
        <authorList>
            <person name="Anda M."/>
            <person name="Iwasaki W."/>
        </authorList>
    </citation>
    <scope>NUCLEOTIDE SEQUENCE [LARGE SCALE GENOMIC DNA]</scope>
    <source>
        <strain evidence="13 14">NBRC 101262</strain>
    </source>
</reference>